<feature type="transmembrane region" description="Helical" evidence="11">
    <location>
        <begin position="68"/>
        <end position="90"/>
    </location>
</feature>
<evidence type="ECO:0000313" key="13">
    <source>
        <dbReference type="EMBL" id="ACZ87651.1"/>
    </source>
</evidence>
<dbReference type="SUPFAM" id="SSF56784">
    <property type="entry name" value="HAD-like"/>
    <property type="match status" value="1"/>
</dbReference>
<dbReference type="InterPro" id="IPR059000">
    <property type="entry name" value="ATPase_P-type_domA"/>
</dbReference>
<feature type="transmembrane region" description="Helical" evidence="11">
    <location>
        <begin position="245"/>
        <end position="269"/>
    </location>
</feature>
<dbReference type="Pfam" id="PF00690">
    <property type="entry name" value="Cation_ATPase_N"/>
    <property type="match status" value="1"/>
</dbReference>
<dbReference type="SMART" id="SM00831">
    <property type="entry name" value="Cation_ATPase_N"/>
    <property type="match status" value="1"/>
</dbReference>
<dbReference type="Gene3D" id="3.40.50.1000">
    <property type="entry name" value="HAD superfamily/HAD-like"/>
    <property type="match status" value="1"/>
</dbReference>
<evidence type="ECO:0000256" key="3">
    <source>
        <dbReference type="ARBA" id="ARBA00022475"/>
    </source>
</evidence>
<dbReference type="EMBL" id="CP001814">
    <property type="protein sequence ID" value="ACZ87651.1"/>
    <property type="molecule type" value="Genomic_DNA"/>
</dbReference>
<feature type="transmembrane region" description="Helical" evidence="11">
    <location>
        <begin position="726"/>
        <end position="749"/>
    </location>
</feature>
<dbReference type="Proteomes" id="UP000002029">
    <property type="component" value="Chromosome"/>
</dbReference>
<keyword evidence="4 11" id="KW-0812">Transmembrane</keyword>
<dbReference type="Gene3D" id="3.40.1110.10">
    <property type="entry name" value="Calcium-transporting ATPase, cytoplasmic domain N"/>
    <property type="match status" value="1"/>
</dbReference>
<evidence type="ECO:0000256" key="6">
    <source>
        <dbReference type="ARBA" id="ARBA00022840"/>
    </source>
</evidence>
<keyword evidence="3" id="KW-1003">Cell membrane</keyword>
<dbReference type="InterPro" id="IPR001757">
    <property type="entry name" value="P_typ_ATPase"/>
</dbReference>
<feature type="domain" description="Cation-transporting P-type ATPase N-terminal" evidence="12">
    <location>
        <begin position="21"/>
        <end position="93"/>
    </location>
</feature>
<dbReference type="HOGENOM" id="CLU_002360_3_3_11"/>
<keyword evidence="14" id="KW-1185">Reference proteome</keyword>
<dbReference type="Pfam" id="PF00702">
    <property type="entry name" value="Hydrolase"/>
    <property type="match status" value="1"/>
</dbReference>
<evidence type="ECO:0000259" key="12">
    <source>
        <dbReference type="SMART" id="SM00831"/>
    </source>
</evidence>
<evidence type="ECO:0000256" key="8">
    <source>
        <dbReference type="ARBA" id="ARBA00022989"/>
    </source>
</evidence>
<proteinExistence type="inferred from homology"/>
<dbReference type="Pfam" id="PF00122">
    <property type="entry name" value="E1-E2_ATPase"/>
    <property type="match status" value="1"/>
</dbReference>
<dbReference type="GO" id="GO:0005886">
    <property type="term" value="C:plasma membrane"/>
    <property type="evidence" value="ECO:0007669"/>
    <property type="project" value="UniProtKB-SubCell"/>
</dbReference>
<evidence type="ECO:0000256" key="9">
    <source>
        <dbReference type="ARBA" id="ARBA00023136"/>
    </source>
</evidence>
<organism evidence="13 14">
    <name type="scientific">Streptosporangium roseum (strain ATCC 12428 / DSM 43021 / JCM 3005 / KCTC 9067 / NCIMB 10171 / NRRL 2505 / NI 9100)</name>
    <dbReference type="NCBI Taxonomy" id="479432"/>
    <lineage>
        <taxon>Bacteria</taxon>
        <taxon>Bacillati</taxon>
        <taxon>Actinomycetota</taxon>
        <taxon>Actinomycetes</taxon>
        <taxon>Streptosporangiales</taxon>
        <taxon>Streptosporangiaceae</taxon>
        <taxon>Streptosporangium</taxon>
    </lineage>
</organism>
<feature type="transmembrane region" description="Helical" evidence="11">
    <location>
        <begin position="801"/>
        <end position="822"/>
    </location>
</feature>
<evidence type="ECO:0000256" key="5">
    <source>
        <dbReference type="ARBA" id="ARBA00022741"/>
    </source>
</evidence>
<dbReference type="Gene3D" id="2.70.150.10">
    <property type="entry name" value="Calcium-transporting ATPase, cytoplasmic transduction domain A"/>
    <property type="match status" value="1"/>
</dbReference>
<evidence type="ECO:0000256" key="7">
    <source>
        <dbReference type="ARBA" id="ARBA00022967"/>
    </source>
</evidence>
<gene>
    <name evidence="13" type="ordered locus">Sros_4832</name>
</gene>
<feature type="transmembrane region" description="Helical" evidence="11">
    <location>
        <begin position="275"/>
        <end position="299"/>
    </location>
</feature>
<dbReference type="InterPro" id="IPR023299">
    <property type="entry name" value="ATPase_P-typ_cyto_dom_N"/>
</dbReference>
<comment type="catalytic activity">
    <reaction evidence="10">
        <text>ATP + H2O = ADP + phosphate + H(+)</text>
        <dbReference type="Rhea" id="RHEA:13065"/>
        <dbReference type="ChEBI" id="CHEBI:15377"/>
        <dbReference type="ChEBI" id="CHEBI:15378"/>
        <dbReference type="ChEBI" id="CHEBI:30616"/>
        <dbReference type="ChEBI" id="CHEBI:43474"/>
        <dbReference type="ChEBI" id="CHEBI:456216"/>
    </reaction>
</comment>
<dbReference type="SUPFAM" id="SSF81665">
    <property type="entry name" value="Calcium ATPase, transmembrane domain M"/>
    <property type="match status" value="1"/>
</dbReference>
<dbReference type="InterPro" id="IPR018303">
    <property type="entry name" value="ATPase_P-typ_P_site"/>
</dbReference>
<dbReference type="PROSITE" id="PS00154">
    <property type="entry name" value="ATPASE_E1_E2"/>
    <property type="match status" value="1"/>
</dbReference>
<dbReference type="PRINTS" id="PR00119">
    <property type="entry name" value="CATATPASE"/>
</dbReference>
<dbReference type="Gene3D" id="1.20.1110.10">
    <property type="entry name" value="Calcium-transporting ATPase, transmembrane domain"/>
    <property type="match status" value="1"/>
</dbReference>
<dbReference type="InterPro" id="IPR006068">
    <property type="entry name" value="ATPase_P-typ_cation-transptr_C"/>
</dbReference>
<dbReference type="PANTHER" id="PTHR43294:SF21">
    <property type="entry name" value="CATION TRANSPORTING ATPASE"/>
    <property type="match status" value="1"/>
</dbReference>
<dbReference type="Pfam" id="PF00689">
    <property type="entry name" value="Cation_ATPase_C"/>
    <property type="match status" value="1"/>
</dbReference>
<keyword evidence="6" id="KW-0067">ATP-binding</keyword>
<dbReference type="InterPro" id="IPR044492">
    <property type="entry name" value="P_typ_ATPase_HD_dom"/>
</dbReference>
<dbReference type="NCBIfam" id="TIGR01494">
    <property type="entry name" value="ATPase_P-type"/>
    <property type="match status" value="3"/>
</dbReference>
<reference evidence="13 14" key="1">
    <citation type="journal article" date="2010" name="Stand. Genomic Sci.">
        <title>Complete genome sequence of Streptosporangium roseum type strain (NI 9100).</title>
        <authorList>
            <person name="Nolan M."/>
            <person name="Sikorski J."/>
            <person name="Jando M."/>
            <person name="Lucas S."/>
            <person name="Lapidus A."/>
            <person name="Glavina Del Rio T."/>
            <person name="Chen F."/>
            <person name="Tice H."/>
            <person name="Pitluck S."/>
            <person name="Cheng J.F."/>
            <person name="Chertkov O."/>
            <person name="Sims D."/>
            <person name="Meincke L."/>
            <person name="Brettin T."/>
            <person name="Han C."/>
            <person name="Detter J.C."/>
            <person name="Bruce D."/>
            <person name="Goodwin L."/>
            <person name="Land M."/>
            <person name="Hauser L."/>
            <person name="Chang Y.J."/>
            <person name="Jeffries C.D."/>
            <person name="Ivanova N."/>
            <person name="Mavromatis K."/>
            <person name="Mikhailova N."/>
            <person name="Chen A."/>
            <person name="Palaniappan K."/>
            <person name="Chain P."/>
            <person name="Rohde M."/>
            <person name="Goker M."/>
            <person name="Bristow J."/>
            <person name="Eisen J.A."/>
            <person name="Markowitz V."/>
            <person name="Hugenholtz P."/>
            <person name="Kyrpides N.C."/>
            <person name="Klenk H.P."/>
        </authorList>
    </citation>
    <scope>NUCLEOTIDE SEQUENCE [LARGE SCALE GENOMIC DNA]</scope>
    <source>
        <strain evidence="14">ATCC 12428 / DSM 43021 / JCM 3005 / NI 9100</strain>
    </source>
</reference>
<evidence type="ECO:0000256" key="2">
    <source>
        <dbReference type="ARBA" id="ARBA00005675"/>
    </source>
</evidence>
<dbReference type="SFLD" id="SFLDG00002">
    <property type="entry name" value="C1.7:_P-type_atpase_like"/>
    <property type="match status" value="1"/>
</dbReference>
<sequence>MTTLTEPKVPPLWDGLLYVGDTSARQREGMLAMSPARSGLTSAEAARRLAEGGANMLPAGRRAPAAVLLLREMVHFFALMLWMAAGLALLAGMPQLALAIVVVVVLNGAFAFVQEYRADKAGQRLRELIPADVRVVRDGHRMMVNAADLVVGDVVLLEAGDRISADLALVEVHALAVNESMLTGESVPLRPCEGATVFAGTFVVEGEAVGVVTATGTRTRLAGVAALTHGTTRPPSPLARQLGRVVQMVAAIALGVGVVFFALSLLLGMAPSTGFLFALGVTVALVPEGLLPTVTLSLARSAQRMAAQKALVRHLEAVETLGSTTFICTDKTGTLTRNEMAVVQVWAPGGVLDLAEPASAAEIMRSAMLSSTGRLVRMNGHRKPVGDPMEVALHALALRAGSGEDVAVTRRFPFDPVRRRSSVVADGVLHVKGAPDSVLPLCAAVAGAEQALEDMSRHGLRVLAVARRTAPAVSTAAEAERDLTLLGLVGLEDPPREDVAEAIEKCRLAGINLAMITGDHPGTARAIAEKVGLLGPEGLVVTGAELPGTDDALGALLDRDGAVVARATPEDKLRIARALRGRGHVVAMTGDGVNDGPALREADIGVAMGASGTDVAREAADLILLDDHFATIVTAVELGRATYANIRRFLTYHLTDNVAELTPFVVWALSGGTIPLALTVLQVLALDIGTDLLPALALGAEPPNPQTMHGPARAGSLVDRRLLRRVFGVLGPAEAVVEMAGFVTVLMLGGWVFGAEPSPELLAAASGTAFAAVVLGQLANAFACRSETRWAGHLRWTGNPLLLWAVAIEVVLLLIFLGLPPLTSLLGGSFPSPAGWALAALAVPAVVAADTLHKAIQTRSGPR</sequence>
<dbReference type="GO" id="GO:0016887">
    <property type="term" value="F:ATP hydrolysis activity"/>
    <property type="evidence" value="ECO:0007669"/>
    <property type="project" value="InterPro"/>
</dbReference>
<feature type="transmembrane region" description="Helical" evidence="11">
    <location>
        <begin position="834"/>
        <end position="853"/>
    </location>
</feature>
<evidence type="ECO:0000256" key="1">
    <source>
        <dbReference type="ARBA" id="ARBA00004651"/>
    </source>
</evidence>
<dbReference type="InterPro" id="IPR050510">
    <property type="entry name" value="Cation_transp_ATPase_P-type"/>
</dbReference>
<dbReference type="InterPro" id="IPR023298">
    <property type="entry name" value="ATPase_P-typ_TM_dom_sf"/>
</dbReference>
<evidence type="ECO:0000256" key="11">
    <source>
        <dbReference type="SAM" id="Phobius"/>
    </source>
</evidence>
<dbReference type="PRINTS" id="PR00120">
    <property type="entry name" value="HATPASE"/>
</dbReference>
<accession>D2B6R3</accession>
<dbReference type="KEGG" id="sro:Sros_4832"/>
<dbReference type="STRING" id="479432.Sros_4832"/>
<keyword evidence="5" id="KW-0547">Nucleotide-binding</keyword>
<keyword evidence="7" id="KW-1278">Translocase</keyword>
<dbReference type="SFLD" id="SFLDF00027">
    <property type="entry name" value="p-type_atpase"/>
    <property type="match status" value="1"/>
</dbReference>
<protein>
    <submittedName>
        <fullName evidence="13">Cation transporting P-type ATPase</fullName>
    </submittedName>
</protein>
<dbReference type="PANTHER" id="PTHR43294">
    <property type="entry name" value="SODIUM/POTASSIUM-TRANSPORTING ATPASE SUBUNIT ALPHA"/>
    <property type="match status" value="1"/>
</dbReference>
<dbReference type="InterPro" id="IPR023214">
    <property type="entry name" value="HAD_sf"/>
</dbReference>
<dbReference type="InterPro" id="IPR004014">
    <property type="entry name" value="ATPase_P-typ_cation-transptr_N"/>
</dbReference>
<dbReference type="GO" id="GO:0005524">
    <property type="term" value="F:ATP binding"/>
    <property type="evidence" value="ECO:0007669"/>
    <property type="project" value="UniProtKB-KW"/>
</dbReference>
<comment type="subcellular location">
    <subcellularLocation>
        <location evidence="1">Cell membrane</location>
        <topology evidence="1">Multi-pass membrane protein</topology>
    </subcellularLocation>
</comment>
<evidence type="ECO:0000313" key="14">
    <source>
        <dbReference type="Proteomes" id="UP000002029"/>
    </source>
</evidence>
<dbReference type="InterPro" id="IPR008250">
    <property type="entry name" value="ATPase_P-typ_transduc_dom_A_sf"/>
</dbReference>
<evidence type="ECO:0000256" key="4">
    <source>
        <dbReference type="ARBA" id="ARBA00022692"/>
    </source>
</evidence>
<dbReference type="eggNOG" id="COG0474">
    <property type="taxonomic scope" value="Bacteria"/>
</dbReference>
<feature type="transmembrane region" description="Helical" evidence="11">
    <location>
        <begin position="96"/>
        <end position="116"/>
    </location>
</feature>
<feature type="transmembrane region" description="Helical" evidence="11">
    <location>
        <begin position="761"/>
        <end position="780"/>
    </location>
</feature>
<name>D2B6R3_STRRD</name>
<dbReference type="AlphaFoldDB" id="D2B6R3"/>
<dbReference type="SUPFAM" id="SSF81653">
    <property type="entry name" value="Calcium ATPase, transduction domain A"/>
    <property type="match status" value="1"/>
</dbReference>
<comment type="similarity">
    <text evidence="2">Belongs to the cation transport ATPase (P-type) (TC 3.A.3) family. Type IIA subfamily.</text>
</comment>
<dbReference type="InterPro" id="IPR036412">
    <property type="entry name" value="HAD-like_sf"/>
</dbReference>
<evidence type="ECO:0000256" key="10">
    <source>
        <dbReference type="ARBA" id="ARBA00049360"/>
    </source>
</evidence>
<keyword evidence="9 11" id="KW-0472">Membrane</keyword>
<keyword evidence="8 11" id="KW-1133">Transmembrane helix</keyword>
<dbReference type="SFLD" id="SFLDS00003">
    <property type="entry name" value="Haloacid_Dehalogenase"/>
    <property type="match status" value="1"/>
</dbReference>